<dbReference type="GO" id="GO:0005829">
    <property type="term" value="C:cytosol"/>
    <property type="evidence" value="ECO:0007669"/>
    <property type="project" value="TreeGrafter"/>
</dbReference>
<dbReference type="InterPro" id="IPR003721">
    <property type="entry name" value="Pantoate_ligase"/>
</dbReference>
<dbReference type="GO" id="GO:0005524">
    <property type="term" value="F:ATP binding"/>
    <property type="evidence" value="ECO:0007669"/>
    <property type="project" value="UniProtKB-KW"/>
</dbReference>
<evidence type="ECO:0000256" key="2">
    <source>
        <dbReference type="ARBA" id="ARBA00009256"/>
    </source>
</evidence>
<comment type="miscellaneous">
    <text evidence="8">The reaction proceeds by a bi uni uni bi ping pong mechanism.</text>
</comment>
<dbReference type="NCBIfam" id="TIGR00018">
    <property type="entry name" value="panC"/>
    <property type="match status" value="1"/>
</dbReference>
<dbReference type="Pfam" id="PF02569">
    <property type="entry name" value="Pantoate_ligase"/>
    <property type="match status" value="1"/>
</dbReference>
<comment type="similarity">
    <text evidence="2 8">Belongs to the pantothenate synthetase family.</text>
</comment>
<evidence type="ECO:0000313" key="10">
    <source>
        <dbReference type="Proteomes" id="UP000295371"/>
    </source>
</evidence>
<accession>A0A4R7J290</accession>
<feature type="binding site" evidence="8">
    <location>
        <begin position="36"/>
        <end position="43"/>
    </location>
    <ligand>
        <name>ATP</name>
        <dbReference type="ChEBI" id="CHEBI:30616"/>
    </ligand>
</feature>
<dbReference type="Proteomes" id="UP000295371">
    <property type="component" value="Unassembled WGS sequence"/>
</dbReference>
<comment type="caution">
    <text evidence="9">The sequence shown here is derived from an EMBL/GenBank/DDBJ whole genome shotgun (WGS) entry which is preliminary data.</text>
</comment>
<feature type="binding site" evidence="8">
    <location>
        <position position="67"/>
    </location>
    <ligand>
        <name>(R)-pantoate</name>
        <dbReference type="ChEBI" id="CHEBI:15980"/>
    </ligand>
</feature>
<keyword evidence="10" id="KW-1185">Reference proteome</keyword>
<gene>
    <name evidence="8" type="primary">panC</name>
    <name evidence="9" type="ORF">CLV29_2608</name>
</gene>
<reference evidence="9 10" key="1">
    <citation type="submission" date="2019-03" db="EMBL/GenBank/DDBJ databases">
        <title>Genomic Encyclopedia of Archaeal and Bacterial Type Strains, Phase II (KMG-II): from individual species to whole genera.</title>
        <authorList>
            <person name="Goeker M."/>
        </authorList>
    </citation>
    <scope>NUCLEOTIDE SEQUENCE [LARGE SCALE GENOMIC DNA]</scope>
    <source>
        <strain evidence="9 10">DSM 24323</strain>
    </source>
</reference>
<evidence type="ECO:0000256" key="6">
    <source>
        <dbReference type="ARBA" id="ARBA00022840"/>
    </source>
</evidence>
<dbReference type="HAMAP" id="MF_00158">
    <property type="entry name" value="PanC"/>
    <property type="match status" value="1"/>
</dbReference>
<dbReference type="OrthoDB" id="9773087at2"/>
<evidence type="ECO:0000256" key="5">
    <source>
        <dbReference type="ARBA" id="ARBA00022741"/>
    </source>
</evidence>
<dbReference type="InterPro" id="IPR042176">
    <property type="entry name" value="Pantoate_ligase_C"/>
</dbReference>
<evidence type="ECO:0000256" key="8">
    <source>
        <dbReference type="HAMAP-Rule" id="MF_00158"/>
    </source>
</evidence>
<comment type="pathway">
    <text evidence="1 8">Cofactor biosynthesis; (R)-pantothenate biosynthesis; (R)-pantothenate from (R)-pantoate and beta-alanine: step 1/1.</text>
</comment>
<comment type="subcellular location">
    <subcellularLocation>
        <location evidence="8">Cytoplasm</location>
    </subcellularLocation>
</comment>
<dbReference type="RefSeq" id="WP_133755497.1">
    <property type="nucleotide sequence ID" value="NZ_SOAW01000002.1"/>
</dbReference>
<keyword evidence="4 8" id="KW-0566">Pantothenate biosynthesis</keyword>
<dbReference type="Gene3D" id="3.40.50.620">
    <property type="entry name" value="HUPs"/>
    <property type="match status" value="1"/>
</dbReference>
<dbReference type="CDD" id="cd00560">
    <property type="entry name" value="PanC"/>
    <property type="match status" value="1"/>
</dbReference>
<evidence type="ECO:0000256" key="3">
    <source>
        <dbReference type="ARBA" id="ARBA00022598"/>
    </source>
</evidence>
<dbReference type="InterPro" id="IPR014729">
    <property type="entry name" value="Rossmann-like_a/b/a_fold"/>
</dbReference>
<protein>
    <recommendedName>
        <fullName evidence="8">Pantothenate synthetase</fullName>
        <shortName evidence="8">PS</shortName>
        <ecNumber evidence="8">6.3.2.1</ecNumber>
    </recommendedName>
    <alternativeName>
        <fullName evidence="8">Pantoate--beta-alanine ligase</fullName>
    </alternativeName>
    <alternativeName>
        <fullName evidence="8">Pantoate-activating enzyme</fullName>
    </alternativeName>
</protein>
<dbReference type="PANTHER" id="PTHR21299">
    <property type="entry name" value="CYTIDYLATE KINASE/PANTOATE-BETA-ALANINE LIGASE"/>
    <property type="match status" value="1"/>
</dbReference>
<dbReference type="NCBIfam" id="TIGR00125">
    <property type="entry name" value="cyt_tran_rel"/>
    <property type="match status" value="1"/>
</dbReference>
<keyword evidence="6 8" id="KW-0067">ATP-binding</keyword>
<dbReference type="PANTHER" id="PTHR21299:SF1">
    <property type="entry name" value="PANTOATE--BETA-ALANINE LIGASE"/>
    <property type="match status" value="1"/>
</dbReference>
<feature type="active site" description="Proton donor" evidence="8">
    <location>
        <position position="43"/>
    </location>
</feature>
<dbReference type="GO" id="GO:0004592">
    <property type="term" value="F:pantoate-beta-alanine ligase activity"/>
    <property type="evidence" value="ECO:0007669"/>
    <property type="project" value="UniProtKB-UniRule"/>
</dbReference>
<feature type="binding site" evidence="8">
    <location>
        <position position="184"/>
    </location>
    <ligand>
        <name>ATP</name>
        <dbReference type="ChEBI" id="CHEBI:30616"/>
    </ligand>
</feature>
<dbReference type="SUPFAM" id="SSF52374">
    <property type="entry name" value="Nucleotidylyl transferase"/>
    <property type="match status" value="1"/>
</dbReference>
<sequence>MEQTNRPTVIRTVDALREALAPTRRAGQRIGLVPTMGALHQGHRSLMDRARAECDLVVVSIFVNPRQFDRASDLQAYPRTEEADLQLVADAGADLVFAPATDEVYPAGFGAEVRLRGPLVETLEGAHRGSGHFHGVTTVVSKLFNMCRPDVAYFGRKDAQQALVIAQLVRDLDFGIRIETCPTIRDPDGLALSSRNSRLSPSERQRALTLKQSLDIAAELVAGGTTDPETIIAAATTVLSGVSLEYFALVDPRTLEPVSSIDRPVLAAIAAEVGEVRLIDNLTLLP</sequence>
<dbReference type="Gene3D" id="3.30.1300.10">
    <property type="entry name" value="Pantoate-beta-alanine ligase, C-terminal domain"/>
    <property type="match status" value="1"/>
</dbReference>
<dbReference type="EC" id="6.3.2.1" evidence="8"/>
<feature type="binding site" evidence="8">
    <location>
        <position position="161"/>
    </location>
    <ligand>
        <name>(R)-pantoate</name>
        <dbReference type="ChEBI" id="CHEBI:15980"/>
    </ligand>
</feature>
<keyword evidence="5 8" id="KW-0547">Nucleotide-binding</keyword>
<evidence type="ECO:0000256" key="4">
    <source>
        <dbReference type="ARBA" id="ARBA00022655"/>
    </source>
</evidence>
<organism evidence="9 10">
    <name type="scientific">Naumannella halotolerans</name>
    <dbReference type="NCBI Taxonomy" id="993414"/>
    <lineage>
        <taxon>Bacteria</taxon>
        <taxon>Bacillati</taxon>
        <taxon>Actinomycetota</taxon>
        <taxon>Actinomycetes</taxon>
        <taxon>Propionibacteriales</taxon>
        <taxon>Propionibacteriaceae</taxon>
        <taxon>Naumannella</taxon>
    </lineage>
</organism>
<feature type="binding site" evidence="8">
    <location>
        <begin position="155"/>
        <end position="158"/>
    </location>
    <ligand>
        <name>ATP</name>
        <dbReference type="ChEBI" id="CHEBI:30616"/>
    </ligand>
</feature>
<evidence type="ECO:0000256" key="7">
    <source>
        <dbReference type="ARBA" id="ARBA00048258"/>
    </source>
</evidence>
<keyword evidence="3 8" id="KW-0436">Ligase</keyword>
<comment type="subunit">
    <text evidence="8">Homodimer.</text>
</comment>
<evidence type="ECO:0000256" key="1">
    <source>
        <dbReference type="ARBA" id="ARBA00004990"/>
    </source>
</evidence>
<evidence type="ECO:0000313" key="9">
    <source>
        <dbReference type="EMBL" id="TDT31194.1"/>
    </source>
</evidence>
<proteinExistence type="inferred from homology"/>
<dbReference type="AlphaFoldDB" id="A0A4R7J290"/>
<dbReference type="GO" id="GO:0015940">
    <property type="term" value="P:pantothenate biosynthetic process"/>
    <property type="evidence" value="ECO:0007669"/>
    <property type="project" value="UniProtKB-UniRule"/>
</dbReference>
<name>A0A4R7J290_9ACTN</name>
<feature type="binding site" evidence="8">
    <location>
        <begin position="192"/>
        <end position="195"/>
    </location>
    <ligand>
        <name>ATP</name>
        <dbReference type="ChEBI" id="CHEBI:30616"/>
    </ligand>
</feature>
<dbReference type="EMBL" id="SOAW01000002">
    <property type="protein sequence ID" value="TDT31194.1"/>
    <property type="molecule type" value="Genomic_DNA"/>
</dbReference>
<comment type="catalytic activity">
    <reaction evidence="7 8">
        <text>(R)-pantoate + beta-alanine + ATP = (R)-pantothenate + AMP + diphosphate + H(+)</text>
        <dbReference type="Rhea" id="RHEA:10912"/>
        <dbReference type="ChEBI" id="CHEBI:15378"/>
        <dbReference type="ChEBI" id="CHEBI:15980"/>
        <dbReference type="ChEBI" id="CHEBI:29032"/>
        <dbReference type="ChEBI" id="CHEBI:30616"/>
        <dbReference type="ChEBI" id="CHEBI:33019"/>
        <dbReference type="ChEBI" id="CHEBI:57966"/>
        <dbReference type="ChEBI" id="CHEBI:456215"/>
        <dbReference type="EC" id="6.3.2.1"/>
    </reaction>
</comment>
<feature type="binding site" evidence="8">
    <location>
        <position position="67"/>
    </location>
    <ligand>
        <name>beta-alanine</name>
        <dbReference type="ChEBI" id="CHEBI:57966"/>
    </ligand>
</feature>
<keyword evidence="8" id="KW-0963">Cytoplasm</keyword>
<comment type="function">
    <text evidence="8">Catalyzes the condensation of pantoate with beta-alanine in an ATP-dependent reaction via a pantoyl-adenylate intermediate.</text>
</comment>
<dbReference type="InterPro" id="IPR004821">
    <property type="entry name" value="Cyt_trans-like"/>
</dbReference>
<dbReference type="UniPathway" id="UPA00028">
    <property type="reaction ID" value="UER00005"/>
</dbReference>